<reference evidence="2 3" key="1">
    <citation type="journal article" date="2011" name="Genome Res.">
        <title>Phylogeny-wide analysis of social amoeba genomes highlights ancient origins for complex intercellular communication.</title>
        <authorList>
            <person name="Heidel A.J."/>
            <person name="Lawal H.M."/>
            <person name="Felder M."/>
            <person name="Schilde C."/>
            <person name="Helps N.R."/>
            <person name="Tunggal B."/>
            <person name="Rivero F."/>
            <person name="John U."/>
            <person name="Schleicher M."/>
            <person name="Eichinger L."/>
            <person name="Platzer M."/>
            <person name="Noegel A.A."/>
            <person name="Schaap P."/>
            <person name="Gloeckner G."/>
        </authorList>
    </citation>
    <scope>NUCLEOTIDE SEQUENCE [LARGE SCALE GENOMIC DNA]</scope>
    <source>
        <strain evidence="3">ATCC 26659 / Pp 5 / PN500</strain>
    </source>
</reference>
<dbReference type="GeneID" id="31360274"/>
<evidence type="ECO:0008006" key="4">
    <source>
        <dbReference type="Google" id="ProtNLM"/>
    </source>
</evidence>
<accession>D3B8J4</accession>
<dbReference type="CDD" id="cd06257">
    <property type="entry name" value="DnaJ"/>
    <property type="match status" value="1"/>
</dbReference>
<feature type="region of interest" description="Disordered" evidence="1">
    <location>
        <begin position="63"/>
        <end position="89"/>
    </location>
</feature>
<name>D3B8J4_HETP5</name>
<feature type="compositionally biased region" description="Basic and acidic residues" evidence="1">
    <location>
        <begin position="7"/>
        <end position="23"/>
    </location>
</feature>
<feature type="region of interest" description="Disordered" evidence="1">
    <location>
        <begin position="1"/>
        <end position="23"/>
    </location>
</feature>
<dbReference type="AlphaFoldDB" id="D3B8J4"/>
<evidence type="ECO:0000256" key="1">
    <source>
        <dbReference type="SAM" id="MobiDB-lite"/>
    </source>
</evidence>
<dbReference type="InterPro" id="IPR001623">
    <property type="entry name" value="DnaJ_domain"/>
</dbReference>
<comment type="caution">
    <text evidence="2">The sequence shown here is derived from an EMBL/GenBank/DDBJ whole genome shotgun (WGS) entry which is preliminary data.</text>
</comment>
<gene>
    <name evidence="2" type="ORF">PPL_04787</name>
</gene>
<dbReference type="EMBL" id="ADBJ01000020">
    <property type="protein sequence ID" value="EFA82362.1"/>
    <property type="molecule type" value="Genomic_DNA"/>
</dbReference>
<evidence type="ECO:0000313" key="2">
    <source>
        <dbReference type="EMBL" id="EFA82362.1"/>
    </source>
</evidence>
<dbReference type="InterPro" id="IPR036869">
    <property type="entry name" value="J_dom_sf"/>
</dbReference>
<proteinExistence type="predicted"/>
<feature type="compositionally biased region" description="Basic and acidic residues" evidence="1">
    <location>
        <begin position="65"/>
        <end position="89"/>
    </location>
</feature>
<keyword evidence="3" id="KW-1185">Reference proteome</keyword>
<organism evidence="2 3">
    <name type="scientific">Heterostelium pallidum (strain ATCC 26659 / Pp 5 / PN500)</name>
    <name type="common">Cellular slime mold</name>
    <name type="synonym">Polysphondylium pallidum</name>
    <dbReference type="NCBI Taxonomy" id="670386"/>
    <lineage>
        <taxon>Eukaryota</taxon>
        <taxon>Amoebozoa</taxon>
        <taxon>Evosea</taxon>
        <taxon>Eumycetozoa</taxon>
        <taxon>Dictyostelia</taxon>
        <taxon>Acytosteliales</taxon>
        <taxon>Acytosteliaceae</taxon>
        <taxon>Heterostelium</taxon>
    </lineage>
</organism>
<evidence type="ECO:0000313" key="3">
    <source>
        <dbReference type="Proteomes" id="UP000001396"/>
    </source>
</evidence>
<dbReference type="RefSeq" id="XP_020434479.1">
    <property type="nucleotide sequence ID" value="XM_020575684.1"/>
</dbReference>
<dbReference type="Gene3D" id="1.10.287.110">
    <property type="entry name" value="DnaJ domain"/>
    <property type="match status" value="1"/>
</dbReference>
<sequence length="192" mass="22953">MFNLKTDQQRESTERERDQREKIEIEQVGNCISKRLEKERIERMNMEIEINRQKMEIQNLSNQLAKERQEREHIDNERQKLKELKEEPDKESGEIELKRKELIEIIEKAKRPEDIFKINQSSSESREAQLVKRYRNISKVIHPDKCKGIPEIYLVKATEAYKILNGELLLTLKIKTVKHVLHKAFAKRGFNC</sequence>
<dbReference type="SUPFAM" id="SSF46565">
    <property type="entry name" value="Chaperone J-domain"/>
    <property type="match status" value="1"/>
</dbReference>
<dbReference type="Proteomes" id="UP000001396">
    <property type="component" value="Unassembled WGS sequence"/>
</dbReference>
<dbReference type="InParanoid" id="D3B8J4"/>
<protein>
    <recommendedName>
        <fullName evidence="4">J domain-containing protein</fullName>
    </recommendedName>
</protein>